<dbReference type="SUPFAM" id="SSF46785">
    <property type="entry name" value="Winged helix' DNA-binding domain"/>
    <property type="match status" value="1"/>
</dbReference>
<evidence type="ECO:0000313" key="8">
    <source>
        <dbReference type="Proteomes" id="UP000297385"/>
    </source>
</evidence>
<organism evidence="7 8">
    <name type="scientific">Paraburkholderia dipogonis</name>
    <dbReference type="NCBI Taxonomy" id="1211383"/>
    <lineage>
        <taxon>Bacteria</taxon>
        <taxon>Pseudomonadati</taxon>
        <taxon>Pseudomonadota</taxon>
        <taxon>Betaproteobacteria</taxon>
        <taxon>Burkholderiales</taxon>
        <taxon>Burkholderiaceae</taxon>
        <taxon>Paraburkholderia</taxon>
    </lineage>
</organism>
<dbReference type="CDD" id="cd08440">
    <property type="entry name" value="PBP2_LTTR_like_4"/>
    <property type="match status" value="1"/>
</dbReference>
<protein>
    <submittedName>
        <fullName evidence="7">LysR family transcriptional regulator</fullName>
    </submittedName>
</protein>
<evidence type="ECO:0000256" key="1">
    <source>
        <dbReference type="ARBA" id="ARBA00009437"/>
    </source>
</evidence>
<gene>
    <name evidence="7" type="ORF">E2553_31745</name>
</gene>
<accession>A0A4Y8MV27</accession>
<dbReference type="PRINTS" id="PR00039">
    <property type="entry name" value="HTHLYSR"/>
</dbReference>
<keyword evidence="4" id="KW-0804">Transcription</keyword>
<dbReference type="Pfam" id="PF03466">
    <property type="entry name" value="LysR_substrate"/>
    <property type="match status" value="1"/>
</dbReference>
<dbReference type="Proteomes" id="UP000297385">
    <property type="component" value="Unassembled WGS sequence"/>
</dbReference>
<dbReference type="Pfam" id="PF00126">
    <property type="entry name" value="HTH_1"/>
    <property type="match status" value="1"/>
</dbReference>
<dbReference type="PROSITE" id="PS50931">
    <property type="entry name" value="HTH_LYSR"/>
    <property type="match status" value="1"/>
</dbReference>
<comment type="similarity">
    <text evidence="1">Belongs to the LysR transcriptional regulatory family.</text>
</comment>
<proteinExistence type="inferred from homology"/>
<name>A0A4Y8MV27_9BURK</name>
<dbReference type="FunFam" id="1.10.10.10:FF:000001">
    <property type="entry name" value="LysR family transcriptional regulator"/>
    <property type="match status" value="1"/>
</dbReference>
<dbReference type="Gene3D" id="3.40.190.290">
    <property type="match status" value="1"/>
</dbReference>
<evidence type="ECO:0000259" key="6">
    <source>
        <dbReference type="PROSITE" id="PS50931"/>
    </source>
</evidence>
<dbReference type="InterPro" id="IPR036390">
    <property type="entry name" value="WH_DNA-bd_sf"/>
</dbReference>
<comment type="caution">
    <text evidence="7">The sequence shown here is derived from an EMBL/GenBank/DDBJ whole genome shotgun (WGS) entry which is preliminary data.</text>
</comment>
<feature type="compositionally biased region" description="Low complexity" evidence="5">
    <location>
        <begin position="301"/>
        <end position="312"/>
    </location>
</feature>
<evidence type="ECO:0000256" key="5">
    <source>
        <dbReference type="SAM" id="MobiDB-lite"/>
    </source>
</evidence>
<dbReference type="PANTHER" id="PTHR30419:SF8">
    <property type="entry name" value="NITROGEN ASSIMILATION TRANSCRIPTIONAL ACTIVATOR-RELATED"/>
    <property type="match status" value="1"/>
</dbReference>
<feature type="domain" description="HTH lysR-type" evidence="6">
    <location>
        <begin position="5"/>
        <end position="62"/>
    </location>
</feature>
<dbReference type="GO" id="GO:0003700">
    <property type="term" value="F:DNA-binding transcription factor activity"/>
    <property type="evidence" value="ECO:0007669"/>
    <property type="project" value="InterPro"/>
</dbReference>
<dbReference type="PANTHER" id="PTHR30419">
    <property type="entry name" value="HTH-TYPE TRANSCRIPTIONAL REGULATOR YBHD"/>
    <property type="match status" value="1"/>
</dbReference>
<evidence type="ECO:0000256" key="2">
    <source>
        <dbReference type="ARBA" id="ARBA00023015"/>
    </source>
</evidence>
<dbReference type="SUPFAM" id="SSF53850">
    <property type="entry name" value="Periplasmic binding protein-like II"/>
    <property type="match status" value="1"/>
</dbReference>
<evidence type="ECO:0000313" key="7">
    <source>
        <dbReference type="EMBL" id="TFE41254.1"/>
    </source>
</evidence>
<sequence>MGVNFDLNDLQAFRAVVELGSFRKAAEAVSISQPALSRRIEKLEEALGVRLFERTTRSVTLTTVGRVFAPSAEQLLNDLDVALLGIRDVSSSRLGHVTIACVPSVAYYFLPNVIASYHRRFPRIRVKLLDSSANEVLGAVISGEADFGVSFMGSQESEVEFKVLLQERFVAACRRDHPLALKKRVTWNELYEHEYVSLDKTSGNRLLLDQALSTVAPRAPSVCETRHVTTMLGLIEAGLGVAAVPSMAMPGREHPILTSVPLVEPVVKRRVGIVTRRGRPLTPAAREFHKAIVEMRRGGVADSDASDNNASAKKQPGGKAAS</sequence>
<evidence type="ECO:0000256" key="4">
    <source>
        <dbReference type="ARBA" id="ARBA00023163"/>
    </source>
</evidence>
<dbReference type="Gene3D" id="1.10.10.10">
    <property type="entry name" value="Winged helix-like DNA-binding domain superfamily/Winged helix DNA-binding domain"/>
    <property type="match status" value="1"/>
</dbReference>
<dbReference type="EMBL" id="SNVI01000002">
    <property type="protein sequence ID" value="TFE41254.1"/>
    <property type="molecule type" value="Genomic_DNA"/>
</dbReference>
<dbReference type="InterPro" id="IPR000847">
    <property type="entry name" value="LysR_HTH_N"/>
</dbReference>
<dbReference type="RefSeq" id="WP_134464129.1">
    <property type="nucleotide sequence ID" value="NZ_JBHSSZ010000028.1"/>
</dbReference>
<dbReference type="InterPro" id="IPR036388">
    <property type="entry name" value="WH-like_DNA-bd_sf"/>
</dbReference>
<reference evidence="7 8" key="1">
    <citation type="submission" date="2019-03" db="EMBL/GenBank/DDBJ databases">
        <title>Complete Genome Sequence of Paraburkholderia dipogonis ICMP 19430T, a Nitrogen-fixing Symbiont of the South African Invasive Legume Dipogon lignosus in New Zealand.</title>
        <authorList>
            <person name="De Meyer S.E."/>
        </authorList>
    </citation>
    <scope>NUCLEOTIDE SEQUENCE [LARGE SCALE GENOMIC DNA]</scope>
    <source>
        <strain evidence="7 8">ICMP 19430</strain>
    </source>
</reference>
<keyword evidence="2" id="KW-0805">Transcription regulation</keyword>
<dbReference type="GO" id="GO:0003677">
    <property type="term" value="F:DNA binding"/>
    <property type="evidence" value="ECO:0007669"/>
    <property type="project" value="UniProtKB-KW"/>
</dbReference>
<dbReference type="InterPro" id="IPR050950">
    <property type="entry name" value="HTH-type_LysR_regulators"/>
</dbReference>
<feature type="region of interest" description="Disordered" evidence="5">
    <location>
        <begin position="299"/>
        <end position="322"/>
    </location>
</feature>
<dbReference type="InterPro" id="IPR005119">
    <property type="entry name" value="LysR_subst-bd"/>
</dbReference>
<dbReference type="GeneID" id="97309123"/>
<dbReference type="AlphaFoldDB" id="A0A4Y8MV27"/>
<keyword evidence="3" id="KW-0238">DNA-binding</keyword>
<dbReference type="GO" id="GO:0005829">
    <property type="term" value="C:cytosol"/>
    <property type="evidence" value="ECO:0007669"/>
    <property type="project" value="TreeGrafter"/>
</dbReference>
<evidence type="ECO:0000256" key="3">
    <source>
        <dbReference type="ARBA" id="ARBA00023125"/>
    </source>
</evidence>